<sequence>MDKGQNMENFIRLRLFLWVGTLGFFSPILAEPRLPKEPTLPSIPLEESKEPRNARGDKESTDPKVLNLTLCDGRTVRGESSSGSQSMSFEHSKDGILYKKKLSTSELDSIRIDSWELKQKREEKKGITYEVVPKKIRIRTRNGEVFYKETGVSDLKLLNVEIKNNNGDTTLFSYWVDLKYPDGKWYSGLPSLKHEQGTREDCLKDVIRMIEWE</sequence>
<dbReference type="EMBL" id="RQFP01000001">
    <property type="protein sequence ID" value="TGK96741.1"/>
    <property type="molecule type" value="Genomic_DNA"/>
</dbReference>
<reference evidence="2" key="1">
    <citation type="journal article" date="2019" name="PLoS Negl. Trop. Dis.">
        <title>Revisiting the worldwide diversity of Leptospira species in the environment.</title>
        <authorList>
            <person name="Vincent A.T."/>
            <person name="Schiettekatte O."/>
            <person name="Bourhy P."/>
            <person name="Veyrier F.J."/>
            <person name="Picardeau M."/>
        </authorList>
    </citation>
    <scope>NUCLEOTIDE SEQUENCE [LARGE SCALE GENOMIC DNA]</scope>
    <source>
        <strain evidence="2">201800277</strain>
    </source>
</reference>
<proteinExistence type="predicted"/>
<protein>
    <submittedName>
        <fullName evidence="2">Uncharacterized protein</fullName>
    </submittedName>
</protein>
<accession>A0A2M9Y4X1</accession>
<dbReference type="AlphaFoldDB" id="A0A2M9Y4X1"/>
<keyword evidence="3" id="KW-1185">Reference proteome</keyword>
<feature type="region of interest" description="Disordered" evidence="1">
    <location>
        <begin position="36"/>
        <end position="62"/>
    </location>
</feature>
<evidence type="ECO:0000313" key="3">
    <source>
        <dbReference type="Proteomes" id="UP000297891"/>
    </source>
</evidence>
<comment type="caution">
    <text evidence="2">The sequence shown here is derived from an EMBL/GenBank/DDBJ whole genome shotgun (WGS) entry which is preliminary data.</text>
</comment>
<organism evidence="2 3">
    <name type="scientific">Leptospira brenneri</name>
    <dbReference type="NCBI Taxonomy" id="2023182"/>
    <lineage>
        <taxon>Bacteria</taxon>
        <taxon>Pseudomonadati</taxon>
        <taxon>Spirochaetota</taxon>
        <taxon>Spirochaetia</taxon>
        <taxon>Leptospirales</taxon>
        <taxon>Leptospiraceae</taxon>
        <taxon>Leptospira</taxon>
    </lineage>
</organism>
<evidence type="ECO:0000313" key="2">
    <source>
        <dbReference type="EMBL" id="TGK96741.1"/>
    </source>
</evidence>
<dbReference type="OrthoDB" id="345064at2"/>
<evidence type="ECO:0000256" key="1">
    <source>
        <dbReference type="SAM" id="MobiDB-lite"/>
    </source>
</evidence>
<dbReference type="Proteomes" id="UP000297891">
    <property type="component" value="Unassembled WGS sequence"/>
</dbReference>
<name>A0A2M9Y4X1_9LEPT</name>
<gene>
    <name evidence="2" type="ORF">EHQ30_09135</name>
</gene>
<dbReference type="RefSeq" id="WP_100789910.1">
    <property type="nucleotide sequence ID" value="NZ_NPDQ01000002.1"/>
</dbReference>
<feature type="compositionally biased region" description="Basic and acidic residues" evidence="1">
    <location>
        <begin position="46"/>
        <end position="62"/>
    </location>
</feature>